<feature type="transmembrane region" description="Helical" evidence="7">
    <location>
        <begin position="176"/>
        <end position="196"/>
    </location>
</feature>
<dbReference type="EMBL" id="JAUZMZ010000252">
    <property type="protein sequence ID" value="MEE2035194.1"/>
    <property type="molecule type" value="Genomic_DNA"/>
</dbReference>
<organism evidence="9 10">
    <name type="scientific">Rhodococcus chondri</name>
    <dbReference type="NCBI Taxonomy" id="3065941"/>
    <lineage>
        <taxon>Bacteria</taxon>
        <taxon>Bacillati</taxon>
        <taxon>Actinomycetota</taxon>
        <taxon>Actinomycetes</taxon>
        <taxon>Mycobacteriales</taxon>
        <taxon>Nocardiaceae</taxon>
        <taxon>Rhodococcus</taxon>
    </lineage>
</organism>
<feature type="transmembrane region" description="Helical" evidence="7">
    <location>
        <begin position="88"/>
        <end position="114"/>
    </location>
</feature>
<keyword evidence="5 7" id="KW-1133">Transmembrane helix</keyword>
<dbReference type="CDD" id="cd17502">
    <property type="entry name" value="MFS_Azr1_MDR_like"/>
    <property type="match status" value="1"/>
</dbReference>
<dbReference type="Gene3D" id="1.20.1250.20">
    <property type="entry name" value="MFS general substrate transporter like domains"/>
    <property type="match status" value="1"/>
</dbReference>
<keyword evidence="6 7" id="KW-0472">Membrane</keyword>
<feature type="transmembrane region" description="Helical" evidence="7">
    <location>
        <begin position="368"/>
        <end position="393"/>
    </location>
</feature>
<accession>A0ABU7JYV7</accession>
<dbReference type="InterPro" id="IPR004638">
    <property type="entry name" value="EmrB-like"/>
</dbReference>
<feature type="transmembrane region" description="Helical" evidence="7">
    <location>
        <begin position="310"/>
        <end position="331"/>
    </location>
</feature>
<feature type="transmembrane region" description="Helical" evidence="7">
    <location>
        <begin position="146"/>
        <end position="164"/>
    </location>
</feature>
<dbReference type="PRINTS" id="PR01036">
    <property type="entry name" value="TCRTETB"/>
</dbReference>
<evidence type="ECO:0000256" key="5">
    <source>
        <dbReference type="ARBA" id="ARBA00022989"/>
    </source>
</evidence>
<dbReference type="Gene3D" id="1.20.1720.10">
    <property type="entry name" value="Multidrug resistance protein D"/>
    <property type="match status" value="1"/>
</dbReference>
<keyword evidence="2" id="KW-0813">Transport</keyword>
<dbReference type="PANTHER" id="PTHR23501">
    <property type="entry name" value="MAJOR FACILITATOR SUPERFAMILY"/>
    <property type="match status" value="1"/>
</dbReference>
<proteinExistence type="predicted"/>
<evidence type="ECO:0000256" key="2">
    <source>
        <dbReference type="ARBA" id="ARBA00022448"/>
    </source>
</evidence>
<gene>
    <name evidence="9" type="ORF">Q8814_24330</name>
</gene>
<dbReference type="SUPFAM" id="SSF103473">
    <property type="entry name" value="MFS general substrate transporter"/>
    <property type="match status" value="1"/>
</dbReference>
<dbReference type="Proteomes" id="UP001331936">
    <property type="component" value="Unassembled WGS sequence"/>
</dbReference>
<evidence type="ECO:0000256" key="3">
    <source>
        <dbReference type="ARBA" id="ARBA00022475"/>
    </source>
</evidence>
<dbReference type="InterPro" id="IPR011701">
    <property type="entry name" value="MFS"/>
</dbReference>
<feature type="transmembrane region" description="Helical" evidence="7">
    <location>
        <begin position="58"/>
        <end position="76"/>
    </location>
</feature>
<feature type="domain" description="Major facilitator superfamily (MFS) profile" evidence="8">
    <location>
        <begin position="23"/>
        <end position="502"/>
    </location>
</feature>
<feature type="transmembrane region" description="Helical" evidence="7">
    <location>
        <begin position="120"/>
        <end position="139"/>
    </location>
</feature>
<dbReference type="NCBIfam" id="TIGR00711">
    <property type="entry name" value="efflux_EmrB"/>
    <property type="match status" value="1"/>
</dbReference>
<dbReference type="InterPro" id="IPR020846">
    <property type="entry name" value="MFS_dom"/>
</dbReference>
<dbReference type="PROSITE" id="PS50850">
    <property type="entry name" value="MFS"/>
    <property type="match status" value="1"/>
</dbReference>
<keyword evidence="10" id="KW-1185">Reference proteome</keyword>
<evidence type="ECO:0000259" key="8">
    <source>
        <dbReference type="PROSITE" id="PS50850"/>
    </source>
</evidence>
<comment type="subcellular location">
    <subcellularLocation>
        <location evidence="1">Cell membrane</location>
        <topology evidence="1">Multi-pass membrane protein</topology>
    </subcellularLocation>
</comment>
<feature type="transmembrane region" description="Helical" evidence="7">
    <location>
        <begin position="479"/>
        <end position="498"/>
    </location>
</feature>
<dbReference type="RefSeq" id="WP_330154535.1">
    <property type="nucleotide sequence ID" value="NZ_JAUZMZ010000252.1"/>
</dbReference>
<dbReference type="InterPro" id="IPR036259">
    <property type="entry name" value="MFS_trans_sf"/>
</dbReference>
<evidence type="ECO:0000313" key="9">
    <source>
        <dbReference type="EMBL" id="MEE2035194.1"/>
    </source>
</evidence>
<protein>
    <submittedName>
        <fullName evidence="9">MDR family MFS transporter</fullName>
    </submittedName>
</protein>
<evidence type="ECO:0000256" key="6">
    <source>
        <dbReference type="ARBA" id="ARBA00023136"/>
    </source>
</evidence>
<evidence type="ECO:0000313" key="10">
    <source>
        <dbReference type="Proteomes" id="UP001331936"/>
    </source>
</evidence>
<comment type="caution">
    <text evidence="9">The sequence shown here is derived from an EMBL/GenBank/DDBJ whole genome shotgun (WGS) entry which is preliminary data.</text>
</comment>
<evidence type="ECO:0000256" key="7">
    <source>
        <dbReference type="SAM" id="Phobius"/>
    </source>
</evidence>
<feature type="transmembrane region" description="Helical" evidence="7">
    <location>
        <begin position="20"/>
        <end position="38"/>
    </location>
</feature>
<evidence type="ECO:0000256" key="4">
    <source>
        <dbReference type="ARBA" id="ARBA00022692"/>
    </source>
</evidence>
<feature type="transmembrane region" description="Helical" evidence="7">
    <location>
        <begin position="208"/>
        <end position="230"/>
    </location>
</feature>
<feature type="transmembrane region" description="Helical" evidence="7">
    <location>
        <begin position="414"/>
        <end position="433"/>
    </location>
</feature>
<feature type="transmembrane region" description="Helical" evidence="7">
    <location>
        <begin position="279"/>
        <end position="298"/>
    </location>
</feature>
<name>A0ABU7JYV7_9NOCA</name>
<dbReference type="Pfam" id="PF07690">
    <property type="entry name" value="MFS_1"/>
    <property type="match status" value="1"/>
</dbReference>
<dbReference type="PANTHER" id="PTHR23501:SF197">
    <property type="entry name" value="COMD"/>
    <property type="match status" value="1"/>
</dbReference>
<sequence>MTADTGTPAVTKTPVDRRSVTFVFAGLMVAMLAASLNQTVLNPALPTIVGELQGVDQMLWVITAYILASTIMMPVYGKLGDLFGRKPILLAAISVFLAGSLVSALAGSITWLIVGRAVQGAGGGGLLILSQASIADVIPARERGKYMGIMSSVFAISSVSGPLLGGWFTEGPGWRWVFWINLPLGALALLAAIFFLRMPAERGPRRRIDVAGMAVLSVATTLLVLVASLGGSRYAWTSPVVLALIAGTLAAASLFVFIESRVAEPVLPLHLFRDRNFNLCTLAGLLVSVPLFGVASYMPTYLQMVAGRSATVAGLLMLPMMGSMLTTSTLVGRYVSRTGRYRTLPIIGALLVSAALVLLSLLTVGTPVWLVCCFLAVLGIGLGSSMQLLVLVVQNSFPIEEVGTATAGNNYFRQIGATLGAAVVGSVFTSRLASLLGERLPPGETAGDVNSLTPETVHHLSGALRIPILESYNDALTPIYLVISPLAVIAAVGLYFVIEKPLATTIERKASSQAEV</sequence>
<keyword evidence="3" id="KW-1003">Cell membrane</keyword>
<evidence type="ECO:0000256" key="1">
    <source>
        <dbReference type="ARBA" id="ARBA00004651"/>
    </source>
</evidence>
<feature type="transmembrane region" description="Helical" evidence="7">
    <location>
        <begin position="343"/>
        <end position="362"/>
    </location>
</feature>
<reference evidence="9 10" key="1">
    <citation type="submission" date="2023-08" db="EMBL/GenBank/DDBJ databases">
        <authorList>
            <person name="Girao M."/>
            <person name="Carvalho M.F."/>
        </authorList>
    </citation>
    <scope>NUCLEOTIDE SEQUENCE [LARGE SCALE GENOMIC DNA]</scope>
    <source>
        <strain evidence="9 10">CC-R104</strain>
    </source>
</reference>
<keyword evidence="4 7" id="KW-0812">Transmembrane</keyword>
<feature type="transmembrane region" description="Helical" evidence="7">
    <location>
        <begin position="236"/>
        <end position="258"/>
    </location>
</feature>